<feature type="transmembrane region" description="Helical" evidence="2">
    <location>
        <begin position="39"/>
        <end position="57"/>
    </location>
</feature>
<reference evidence="4" key="1">
    <citation type="journal article" date="2019" name="Int. J. Syst. Evol. Microbiol.">
        <title>The Global Catalogue of Microorganisms (GCM) 10K type strain sequencing project: providing services to taxonomists for standard genome sequencing and annotation.</title>
        <authorList>
            <consortium name="The Broad Institute Genomics Platform"/>
            <consortium name="The Broad Institute Genome Sequencing Center for Infectious Disease"/>
            <person name="Wu L."/>
            <person name="Ma J."/>
        </authorList>
    </citation>
    <scope>NUCLEOTIDE SEQUENCE [LARGE SCALE GENOMIC DNA]</scope>
    <source>
        <strain evidence="4">JCM 13004</strain>
    </source>
</reference>
<comment type="caution">
    <text evidence="3">The sequence shown here is derived from an EMBL/GenBank/DDBJ whole genome shotgun (WGS) entry which is preliminary data.</text>
</comment>
<name>A0ABP4GBA4_9ACTN</name>
<keyword evidence="2" id="KW-0472">Membrane</keyword>
<evidence type="ECO:0000256" key="2">
    <source>
        <dbReference type="SAM" id="Phobius"/>
    </source>
</evidence>
<feature type="transmembrane region" description="Helical" evidence="2">
    <location>
        <begin position="63"/>
        <end position="80"/>
    </location>
</feature>
<keyword evidence="2" id="KW-1133">Transmembrane helix</keyword>
<protein>
    <recommendedName>
        <fullName evidence="5">DUF3040 family protein</fullName>
    </recommendedName>
</protein>
<proteinExistence type="predicted"/>
<feature type="region of interest" description="Disordered" evidence="1">
    <location>
        <begin position="143"/>
        <end position="180"/>
    </location>
</feature>
<feature type="compositionally biased region" description="Acidic residues" evidence="1">
    <location>
        <begin position="162"/>
        <end position="180"/>
    </location>
</feature>
<evidence type="ECO:0000256" key="1">
    <source>
        <dbReference type="SAM" id="MobiDB-lite"/>
    </source>
</evidence>
<evidence type="ECO:0000313" key="4">
    <source>
        <dbReference type="Proteomes" id="UP001500037"/>
    </source>
</evidence>
<keyword evidence="4" id="KW-1185">Reference proteome</keyword>
<evidence type="ECO:0000313" key="3">
    <source>
        <dbReference type="EMBL" id="GAA1219705.1"/>
    </source>
</evidence>
<dbReference type="EMBL" id="BAAALF010000006">
    <property type="protein sequence ID" value="GAA1219705.1"/>
    <property type="molecule type" value="Genomic_DNA"/>
</dbReference>
<sequence length="180" mass="19002">MHCSPADDHAPSRSVDTMGHWVVTGEVAVAVKDARDLQLWGTVAVVGAALAVVAAYLADGAPLVWAVATVEVLLVMVYVGRRFRYMARRAGATRAAGRARAAAVQPGARAGAAHCERCRRVHEQRAESAARRATLSVTGAVEEPGSAGHVVGHQRDTHVLDDEGPEGEGVEDLVEPEPSW</sequence>
<gene>
    <name evidence="3" type="ORF">GCM10009665_07220</name>
</gene>
<organism evidence="3 4">
    <name type="scientific">Kitasatospora nipponensis</name>
    <dbReference type="NCBI Taxonomy" id="258049"/>
    <lineage>
        <taxon>Bacteria</taxon>
        <taxon>Bacillati</taxon>
        <taxon>Actinomycetota</taxon>
        <taxon>Actinomycetes</taxon>
        <taxon>Kitasatosporales</taxon>
        <taxon>Streptomycetaceae</taxon>
        <taxon>Kitasatospora</taxon>
    </lineage>
</organism>
<keyword evidence="2" id="KW-0812">Transmembrane</keyword>
<dbReference type="Proteomes" id="UP001500037">
    <property type="component" value="Unassembled WGS sequence"/>
</dbReference>
<evidence type="ECO:0008006" key="5">
    <source>
        <dbReference type="Google" id="ProtNLM"/>
    </source>
</evidence>
<accession>A0ABP4GBA4</accession>